<organism evidence="1 2">
    <name type="scientific">Heterorhabditis bacteriophora</name>
    <name type="common">Entomopathogenic nematode worm</name>
    <dbReference type="NCBI Taxonomy" id="37862"/>
    <lineage>
        <taxon>Eukaryota</taxon>
        <taxon>Metazoa</taxon>
        <taxon>Ecdysozoa</taxon>
        <taxon>Nematoda</taxon>
        <taxon>Chromadorea</taxon>
        <taxon>Rhabditida</taxon>
        <taxon>Rhabditina</taxon>
        <taxon>Rhabditomorpha</taxon>
        <taxon>Strongyloidea</taxon>
        <taxon>Heterorhabditidae</taxon>
        <taxon>Heterorhabditis</taxon>
    </lineage>
</organism>
<protein>
    <submittedName>
        <fullName evidence="2">Lipase chaperone</fullName>
    </submittedName>
</protein>
<dbReference type="Proteomes" id="UP000095283">
    <property type="component" value="Unplaced"/>
</dbReference>
<sequence length="179" mass="19790">MLNRVPSDPTGEIRNAIRELRLISQQLDPQMALYHRLRASYDYLFTLWRQATDPIGSLQDPLMRNVIAYLQADQAVAGAVMEAQAQARAQAQVQAQAQAGVFRGRLMMDLSQQHLALKVAAMNQYQLSTAGQLAPTASLPVRVTPMGPPLSADQALQQQRFIANQLAQMLSRTAQQPPL</sequence>
<evidence type="ECO:0000313" key="2">
    <source>
        <dbReference type="WBParaSite" id="Hba_14855"/>
    </source>
</evidence>
<dbReference type="WBParaSite" id="Hba_14855">
    <property type="protein sequence ID" value="Hba_14855"/>
    <property type="gene ID" value="Hba_14855"/>
</dbReference>
<evidence type="ECO:0000313" key="1">
    <source>
        <dbReference type="Proteomes" id="UP000095283"/>
    </source>
</evidence>
<accession>A0A1I7XB58</accession>
<keyword evidence="1" id="KW-1185">Reference proteome</keyword>
<proteinExistence type="predicted"/>
<dbReference type="AlphaFoldDB" id="A0A1I7XB58"/>
<name>A0A1I7XB58_HETBA</name>
<reference evidence="2" key="1">
    <citation type="submission" date="2016-11" db="UniProtKB">
        <authorList>
            <consortium name="WormBaseParasite"/>
        </authorList>
    </citation>
    <scope>IDENTIFICATION</scope>
</reference>